<evidence type="ECO:0000313" key="3">
    <source>
        <dbReference type="Proteomes" id="UP000612808"/>
    </source>
</evidence>
<dbReference type="Pfam" id="PF00313">
    <property type="entry name" value="CSD"/>
    <property type="match status" value="1"/>
</dbReference>
<evidence type="ECO:0000313" key="2">
    <source>
        <dbReference type="EMBL" id="GID13370.1"/>
    </source>
</evidence>
<reference evidence="2" key="1">
    <citation type="submission" date="2021-01" db="EMBL/GenBank/DDBJ databases">
        <title>Whole genome shotgun sequence of Actinocatenispora rupis NBRC 107355.</title>
        <authorList>
            <person name="Komaki H."/>
            <person name="Tamura T."/>
        </authorList>
    </citation>
    <scope>NUCLEOTIDE SEQUENCE</scope>
    <source>
        <strain evidence="2">NBRC 107355</strain>
    </source>
</reference>
<dbReference type="InterPro" id="IPR012340">
    <property type="entry name" value="NA-bd_OB-fold"/>
</dbReference>
<comment type="caution">
    <text evidence="2">The sequence shown here is derived from an EMBL/GenBank/DDBJ whole genome shotgun (WGS) entry which is preliminary data.</text>
</comment>
<dbReference type="PIRSF" id="PIRSF002599">
    <property type="entry name" value="Cold_shock_A"/>
    <property type="match status" value="1"/>
</dbReference>
<dbReference type="Proteomes" id="UP000612808">
    <property type="component" value="Unassembled WGS sequence"/>
</dbReference>
<organism evidence="2 3">
    <name type="scientific">Actinocatenispora rupis</name>
    <dbReference type="NCBI Taxonomy" id="519421"/>
    <lineage>
        <taxon>Bacteria</taxon>
        <taxon>Bacillati</taxon>
        <taxon>Actinomycetota</taxon>
        <taxon>Actinomycetes</taxon>
        <taxon>Micromonosporales</taxon>
        <taxon>Micromonosporaceae</taxon>
        <taxon>Actinocatenispora</taxon>
    </lineage>
</organism>
<proteinExistence type="predicted"/>
<dbReference type="SUPFAM" id="SSF50249">
    <property type="entry name" value="Nucleic acid-binding proteins"/>
    <property type="match status" value="1"/>
</dbReference>
<accession>A0A8J3NDW6</accession>
<dbReference type="GO" id="GO:0003676">
    <property type="term" value="F:nucleic acid binding"/>
    <property type="evidence" value="ECO:0007669"/>
    <property type="project" value="InterPro"/>
</dbReference>
<keyword evidence="3" id="KW-1185">Reference proteome</keyword>
<dbReference type="EMBL" id="BOMB01000023">
    <property type="protein sequence ID" value="GID13370.1"/>
    <property type="molecule type" value="Genomic_DNA"/>
</dbReference>
<name>A0A8J3NDW6_9ACTN</name>
<dbReference type="RefSeq" id="WP_203660282.1">
    <property type="nucleotide sequence ID" value="NZ_BAAAZM010000007.1"/>
</dbReference>
<dbReference type="InterPro" id="IPR002059">
    <property type="entry name" value="CSP_DNA-bd"/>
</dbReference>
<dbReference type="Gene3D" id="2.40.50.140">
    <property type="entry name" value="Nucleic acid-binding proteins"/>
    <property type="match status" value="1"/>
</dbReference>
<sequence>MIDGTAMFFDSEQGWGLITADALPEGEPAWVHFSVIEMDGYRELSIGQPVTFEYEKADQDGYHYRATRVLPGSG</sequence>
<dbReference type="AlphaFoldDB" id="A0A8J3NDW6"/>
<dbReference type="InterPro" id="IPR012156">
    <property type="entry name" value="Cold_shock_CspA"/>
</dbReference>
<evidence type="ECO:0000259" key="1">
    <source>
        <dbReference type="PROSITE" id="PS51857"/>
    </source>
</evidence>
<feature type="domain" description="CSD" evidence="1">
    <location>
        <begin position="1"/>
        <end position="71"/>
    </location>
</feature>
<protein>
    <submittedName>
        <fullName evidence="2">Cold shock-like protein CspD</fullName>
    </submittedName>
</protein>
<dbReference type="PROSITE" id="PS51857">
    <property type="entry name" value="CSD_2"/>
    <property type="match status" value="1"/>
</dbReference>
<gene>
    <name evidence="2" type="primary">cspD</name>
    <name evidence="2" type="ORF">Aru02nite_42590</name>
</gene>